<proteinExistence type="inferred from homology"/>
<sequence length="559" mass="59618">MKAQKQQASRNTAQALVRILEKLGVETVFGIPGAKIDSVFEALLDSKIRLVICRHEQNAAFMAAAVGRLTGKVGVVLVTSGPGVGNLATGLATATTEGDPVLAIGGEVPLEERSKSTHQSLLSVTLMRPVTKYAAEIVTPLQIGELVSEAVRAAETGRPGATFLSLPRDVGLAPCDVDTDLPFGRVPSAGAGATSEAEKMAKVLAASKKPTLLLGMQASDPRCSEQLRQFIAATGIPFVSTFQGPGEWAAGKNPKLFGGRIGLFKNQPGDRLLAASDCVVTIGYEPVEYDPEFWNEDPRRPILAVDSVLARQDRHYLPAAELIGDIGASLTLLQNKAQVKIDPAHLALAAAGRSEIDGAIAKGAKKEEFPVHPLRILHELNQVVTDETTVALDVGSNYVWMNRYFAAHRARQVLVSNGQQTLGVALPWAIATHLLRPGKPIISVSGDGGFMFSSTELETAVRLGARFVHLVWDSGTYDMVAFQEQAHYGKTAGIQLGHVDIPKFAEAFGCRGVAIRKAAELGPALREGLASPVPFLIQIPVDYSENLSLMKELHTTALN</sequence>
<dbReference type="FunFam" id="3.40.50.970:FF:000007">
    <property type="entry name" value="Acetolactate synthase"/>
    <property type="match status" value="1"/>
</dbReference>
<protein>
    <submittedName>
        <fullName evidence="7">Acetolactate synthase</fullName>
    </submittedName>
</protein>
<dbReference type="GO" id="GO:0000287">
    <property type="term" value="F:magnesium ion binding"/>
    <property type="evidence" value="ECO:0007669"/>
    <property type="project" value="InterPro"/>
</dbReference>
<evidence type="ECO:0000313" key="8">
    <source>
        <dbReference type="Proteomes" id="UP000051269"/>
    </source>
</evidence>
<dbReference type="InterPro" id="IPR012000">
    <property type="entry name" value="Thiamin_PyroP_enz_cen_dom"/>
</dbReference>
<comment type="caution">
    <text evidence="7">The sequence shown here is derived from an EMBL/GenBank/DDBJ whole genome shotgun (WGS) entry which is preliminary data.</text>
</comment>
<dbReference type="Pfam" id="PF02776">
    <property type="entry name" value="TPP_enzyme_N"/>
    <property type="match status" value="1"/>
</dbReference>
<dbReference type="InterPro" id="IPR012001">
    <property type="entry name" value="Thiamin_PyroP_enz_TPP-bd_dom"/>
</dbReference>
<gene>
    <name evidence="7" type="ORF">ABR82_00755</name>
</gene>
<dbReference type="Gene3D" id="3.40.50.1220">
    <property type="entry name" value="TPP-binding domain"/>
    <property type="match status" value="1"/>
</dbReference>
<dbReference type="InterPro" id="IPR000399">
    <property type="entry name" value="TPP-bd_CS"/>
</dbReference>
<dbReference type="NCBIfam" id="NF006378">
    <property type="entry name" value="PRK08617.1"/>
    <property type="match status" value="1"/>
</dbReference>
<comment type="similarity">
    <text evidence="1 3">Belongs to the TPP enzyme family.</text>
</comment>
<dbReference type="GO" id="GO:0030976">
    <property type="term" value="F:thiamine pyrophosphate binding"/>
    <property type="evidence" value="ECO:0007669"/>
    <property type="project" value="InterPro"/>
</dbReference>
<organism evidence="7 8">
    <name type="scientific">Verrucomicrobia subdivision 6 bacterium BACL9 MAG-120507-bin52</name>
    <dbReference type="NCBI Taxonomy" id="1655590"/>
    <lineage>
        <taxon>Bacteria</taxon>
        <taxon>Pseudomonadati</taxon>
        <taxon>Verrucomicrobiota</taxon>
        <taxon>Verrucomicrobiia</taxon>
        <taxon>Verrucomicrobiales</taxon>
        <taxon>Verrucomicrobia subdivision 6</taxon>
    </lineage>
</organism>
<evidence type="ECO:0000256" key="3">
    <source>
        <dbReference type="RuleBase" id="RU362132"/>
    </source>
</evidence>
<dbReference type="InterPro" id="IPR012782">
    <property type="entry name" value="Acetolactate_synth_catblc"/>
</dbReference>
<dbReference type="SUPFAM" id="SSF52467">
    <property type="entry name" value="DHS-like NAD/FAD-binding domain"/>
    <property type="match status" value="1"/>
</dbReference>
<dbReference type="InterPro" id="IPR011766">
    <property type="entry name" value="TPP_enzyme_TPP-bd"/>
</dbReference>
<dbReference type="CDD" id="cd07035">
    <property type="entry name" value="TPP_PYR_POX_like"/>
    <property type="match status" value="1"/>
</dbReference>
<dbReference type="GO" id="GO:0003984">
    <property type="term" value="F:acetolactate synthase activity"/>
    <property type="evidence" value="ECO:0007669"/>
    <property type="project" value="InterPro"/>
</dbReference>
<dbReference type="InterPro" id="IPR045229">
    <property type="entry name" value="TPP_enz"/>
</dbReference>
<dbReference type="EMBL" id="LIBO01000126">
    <property type="protein sequence ID" value="KRO62138.1"/>
    <property type="molecule type" value="Genomic_DNA"/>
</dbReference>
<feature type="domain" description="Thiamine pyrophosphate enzyme TPP-binding" evidence="5">
    <location>
        <begin position="393"/>
        <end position="539"/>
    </location>
</feature>
<feature type="domain" description="Thiamine pyrophosphate enzyme N-terminal TPP-binding" evidence="6">
    <location>
        <begin position="11"/>
        <end position="120"/>
    </location>
</feature>
<evidence type="ECO:0000256" key="1">
    <source>
        <dbReference type="ARBA" id="ARBA00007812"/>
    </source>
</evidence>
<dbReference type="SUPFAM" id="SSF52518">
    <property type="entry name" value="Thiamin diphosphate-binding fold (THDP-binding)"/>
    <property type="match status" value="2"/>
</dbReference>
<reference evidence="7 8" key="1">
    <citation type="submission" date="2015-10" db="EMBL/GenBank/DDBJ databases">
        <title>Metagenome-Assembled Genomes uncover a global brackish microbiome.</title>
        <authorList>
            <person name="Hugerth L.W."/>
            <person name="Larsson J."/>
            <person name="Alneberg J."/>
            <person name="Lindh M.V."/>
            <person name="Legrand C."/>
            <person name="Pinhassi J."/>
            <person name="Andersson A.F."/>
        </authorList>
    </citation>
    <scope>NUCLEOTIDE SEQUENCE [LARGE SCALE GENOMIC DNA]</scope>
    <source>
        <strain evidence="7">BACL18 MAG-120507-bin52</strain>
    </source>
</reference>
<evidence type="ECO:0000256" key="2">
    <source>
        <dbReference type="ARBA" id="ARBA00023052"/>
    </source>
</evidence>
<dbReference type="GO" id="GO:0050660">
    <property type="term" value="F:flavin adenine dinucleotide binding"/>
    <property type="evidence" value="ECO:0007669"/>
    <property type="project" value="TreeGrafter"/>
</dbReference>
<dbReference type="Pfam" id="PF02775">
    <property type="entry name" value="TPP_enzyme_C"/>
    <property type="match status" value="1"/>
</dbReference>
<evidence type="ECO:0000259" key="5">
    <source>
        <dbReference type="Pfam" id="PF02775"/>
    </source>
</evidence>
<keyword evidence="2 3" id="KW-0786">Thiamine pyrophosphate</keyword>
<accession>A0A0R2RPU4</accession>
<dbReference type="PANTHER" id="PTHR18968">
    <property type="entry name" value="THIAMINE PYROPHOSPHATE ENZYMES"/>
    <property type="match status" value="1"/>
</dbReference>
<dbReference type="AlphaFoldDB" id="A0A0R2RPU4"/>
<dbReference type="InterPro" id="IPR029061">
    <property type="entry name" value="THDP-binding"/>
</dbReference>
<feature type="domain" description="Thiamine pyrophosphate enzyme central" evidence="4">
    <location>
        <begin position="198"/>
        <end position="331"/>
    </location>
</feature>
<dbReference type="GO" id="GO:0005948">
    <property type="term" value="C:acetolactate synthase complex"/>
    <property type="evidence" value="ECO:0007669"/>
    <property type="project" value="TreeGrafter"/>
</dbReference>
<dbReference type="GO" id="GO:0034077">
    <property type="term" value="P:butanediol metabolic process"/>
    <property type="evidence" value="ECO:0007669"/>
    <property type="project" value="InterPro"/>
</dbReference>
<dbReference type="GO" id="GO:0009099">
    <property type="term" value="P:L-valine biosynthetic process"/>
    <property type="evidence" value="ECO:0007669"/>
    <property type="project" value="TreeGrafter"/>
</dbReference>
<dbReference type="Gene3D" id="3.40.50.970">
    <property type="match status" value="2"/>
</dbReference>
<name>A0A0R2RPU4_9BACT</name>
<evidence type="ECO:0000259" key="6">
    <source>
        <dbReference type="Pfam" id="PF02776"/>
    </source>
</evidence>
<evidence type="ECO:0000313" key="7">
    <source>
        <dbReference type="EMBL" id="KRO62138.1"/>
    </source>
</evidence>
<evidence type="ECO:0000259" key="4">
    <source>
        <dbReference type="Pfam" id="PF00205"/>
    </source>
</evidence>
<dbReference type="PROSITE" id="PS00187">
    <property type="entry name" value="TPP_ENZYMES"/>
    <property type="match status" value="1"/>
</dbReference>
<dbReference type="Proteomes" id="UP000051269">
    <property type="component" value="Unassembled WGS sequence"/>
</dbReference>
<dbReference type="GO" id="GO:0009097">
    <property type="term" value="P:isoleucine biosynthetic process"/>
    <property type="evidence" value="ECO:0007669"/>
    <property type="project" value="TreeGrafter"/>
</dbReference>
<dbReference type="PANTHER" id="PTHR18968:SF129">
    <property type="entry name" value="ACETOLACTATE SYNTHASE"/>
    <property type="match status" value="1"/>
</dbReference>
<dbReference type="NCBIfam" id="TIGR02418">
    <property type="entry name" value="acolac_catab"/>
    <property type="match status" value="1"/>
</dbReference>
<dbReference type="InterPro" id="IPR029035">
    <property type="entry name" value="DHS-like_NAD/FAD-binding_dom"/>
</dbReference>
<dbReference type="Pfam" id="PF00205">
    <property type="entry name" value="TPP_enzyme_M"/>
    <property type="match status" value="1"/>
</dbReference>